<name>A0AA40K8Q6_9PEZI</name>
<feature type="region of interest" description="Disordered" evidence="1">
    <location>
        <begin position="1"/>
        <end position="46"/>
    </location>
</feature>
<evidence type="ECO:0000259" key="2">
    <source>
        <dbReference type="Pfam" id="PF13878"/>
    </source>
</evidence>
<gene>
    <name evidence="3" type="ORF">B0T18DRAFT_428010</name>
</gene>
<dbReference type="Proteomes" id="UP001172155">
    <property type="component" value="Unassembled WGS sequence"/>
</dbReference>
<dbReference type="EMBL" id="JAUKUD010000003">
    <property type="protein sequence ID" value="KAK0749970.1"/>
    <property type="molecule type" value="Genomic_DNA"/>
</dbReference>
<proteinExistence type="predicted"/>
<dbReference type="Pfam" id="PF13878">
    <property type="entry name" value="zf-C2H2_3"/>
    <property type="match status" value="1"/>
</dbReference>
<feature type="domain" description="N-acetyltransferase ESCO zinc-finger" evidence="2">
    <location>
        <begin position="51"/>
        <end position="90"/>
    </location>
</feature>
<evidence type="ECO:0000256" key="1">
    <source>
        <dbReference type="SAM" id="MobiDB-lite"/>
    </source>
</evidence>
<keyword evidence="4" id="KW-1185">Reference proteome</keyword>
<accession>A0AA40K8Q6</accession>
<comment type="caution">
    <text evidence="3">The sequence shown here is derived from an EMBL/GenBank/DDBJ whole genome shotgun (WGS) entry which is preliminary data.</text>
</comment>
<organism evidence="3 4">
    <name type="scientific">Schizothecium vesticola</name>
    <dbReference type="NCBI Taxonomy" id="314040"/>
    <lineage>
        <taxon>Eukaryota</taxon>
        <taxon>Fungi</taxon>
        <taxon>Dikarya</taxon>
        <taxon>Ascomycota</taxon>
        <taxon>Pezizomycotina</taxon>
        <taxon>Sordariomycetes</taxon>
        <taxon>Sordariomycetidae</taxon>
        <taxon>Sordariales</taxon>
        <taxon>Schizotheciaceae</taxon>
        <taxon>Schizothecium</taxon>
    </lineage>
</organism>
<dbReference type="InterPro" id="IPR028005">
    <property type="entry name" value="AcTrfase_ESCO_Znf_dom"/>
</dbReference>
<protein>
    <recommendedName>
        <fullName evidence="2">N-acetyltransferase ESCO zinc-finger domain-containing protein</fullName>
    </recommendedName>
</protein>
<feature type="compositionally biased region" description="Basic and acidic residues" evidence="1">
    <location>
        <begin position="1"/>
        <end position="11"/>
    </location>
</feature>
<evidence type="ECO:0000313" key="3">
    <source>
        <dbReference type="EMBL" id="KAK0749970.1"/>
    </source>
</evidence>
<sequence>MSPSRMEEPRLTKPPTAVDSALHDDDLSDTPVPPPPRERKRPLRTYGKRVQMTLSLAINPGPGFTVCKDCGILYNPLNEKDRKEHKKQHAAHVRAKLREQAKGQVG</sequence>
<dbReference type="AlphaFoldDB" id="A0AA40K8Q6"/>
<reference evidence="3" key="1">
    <citation type="submission" date="2023-06" db="EMBL/GenBank/DDBJ databases">
        <title>Genome-scale phylogeny and comparative genomics of the fungal order Sordariales.</title>
        <authorList>
            <consortium name="Lawrence Berkeley National Laboratory"/>
            <person name="Hensen N."/>
            <person name="Bonometti L."/>
            <person name="Westerberg I."/>
            <person name="Brannstrom I.O."/>
            <person name="Guillou S."/>
            <person name="Cros-Aarteil S."/>
            <person name="Calhoun S."/>
            <person name="Haridas S."/>
            <person name="Kuo A."/>
            <person name="Mondo S."/>
            <person name="Pangilinan J."/>
            <person name="Riley R."/>
            <person name="LaButti K."/>
            <person name="Andreopoulos B."/>
            <person name="Lipzen A."/>
            <person name="Chen C."/>
            <person name="Yanf M."/>
            <person name="Daum C."/>
            <person name="Ng V."/>
            <person name="Clum A."/>
            <person name="Steindorff A."/>
            <person name="Ohm R."/>
            <person name="Martin F."/>
            <person name="Silar P."/>
            <person name="Natvig D."/>
            <person name="Lalanne C."/>
            <person name="Gautier V."/>
            <person name="Ament-velasquez S.L."/>
            <person name="Kruys A."/>
            <person name="Hutchinson M.I."/>
            <person name="Powell A.J."/>
            <person name="Barry K."/>
            <person name="Miller A.N."/>
            <person name="Grigoriev I.V."/>
            <person name="Debuchy R."/>
            <person name="Gladieux P."/>
            <person name="Thoren M.H."/>
            <person name="Johannesson H."/>
        </authorList>
    </citation>
    <scope>NUCLEOTIDE SEQUENCE</scope>
    <source>
        <strain evidence="3">SMH3187-1</strain>
    </source>
</reference>
<evidence type="ECO:0000313" key="4">
    <source>
        <dbReference type="Proteomes" id="UP001172155"/>
    </source>
</evidence>